<dbReference type="PANTHER" id="PTHR19878:SF7">
    <property type="entry name" value="PROTEIN ATG16L2"/>
    <property type="match status" value="1"/>
</dbReference>
<comment type="caution">
    <text evidence="5">The sequence shown here is derived from an EMBL/GenBank/DDBJ whole genome shotgun (WGS) entry which is preliminary data.</text>
</comment>
<evidence type="ECO:0000313" key="6">
    <source>
        <dbReference type="Proteomes" id="UP000250572"/>
    </source>
</evidence>
<proteinExistence type="predicted"/>
<dbReference type="SUPFAM" id="SSF50978">
    <property type="entry name" value="WD40 repeat-like"/>
    <property type="match status" value="1"/>
</dbReference>
<dbReference type="InterPro" id="IPR020472">
    <property type="entry name" value="WD40_PAC1"/>
</dbReference>
<keyword evidence="2" id="KW-0677">Repeat</keyword>
<dbReference type="SMART" id="SM00320">
    <property type="entry name" value="WD40"/>
    <property type="match status" value="7"/>
</dbReference>
<reference evidence="5 6" key="1">
    <citation type="journal article" date="2018" name="G3 (Bethesda)">
        <title>A High-Quality Reference Genome for the Invasive Mosquitofish Gambusia affinis Using a Chicago Library.</title>
        <authorList>
            <person name="Hoffberg S.L."/>
            <person name="Troendle N.J."/>
            <person name="Glenn T.C."/>
            <person name="Mahmud O."/>
            <person name="Louha S."/>
            <person name="Chalopin D."/>
            <person name="Bennetzen J.L."/>
            <person name="Mauricio R."/>
        </authorList>
    </citation>
    <scope>NUCLEOTIDE SEQUENCE [LARGE SCALE GENOMIC DNA]</scope>
    <source>
        <strain evidence="5">NE01/NJP1002.9</strain>
        <tissue evidence="5">Muscle</tissue>
    </source>
</reference>
<dbReference type="EMBL" id="NHOQ01002149">
    <property type="protein sequence ID" value="PWA19364.1"/>
    <property type="molecule type" value="Genomic_DNA"/>
</dbReference>
<evidence type="ECO:0000256" key="2">
    <source>
        <dbReference type="ARBA" id="ARBA00022737"/>
    </source>
</evidence>
<evidence type="ECO:0000256" key="1">
    <source>
        <dbReference type="ARBA" id="ARBA00022574"/>
    </source>
</evidence>
<dbReference type="PROSITE" id="PS50082">
    <property type="entry name" value="WD_REPEATS_2"/>
    <property type="match status" value="3"/>
</dbReference>
<keyword evidence="1 3" id="KW-0853">WD repeat</keyword>
<dbReference type="PRINTS" id="PR00320">
    <property type="entry name" value="GPROTEINBRPT"/>
</dbReference>
<sequence>MDSGGASRRSSRSAETWRGHIIQQLKHRDRIQSAMFQDLIRFYTGLLEKTSMTKGLLSRPPAEGCARSSLQQLKKTTGELAYKVLELQQQIRIKERVLQELQTRLQKEGGRLAEASEAKRALRDDVEQVRQKNKTLKAAYDALLQHQREAESKLREEKEKEERVLEDMMHQKKQAAARMNHRNERRSRVRQATMEKQLQTAARSKVIVESSSSAPTSRSTSPKPEDQDKSGGRGATRLFRSASVSSPRFFSSIREMFDRKRRGHSVRSLEEDLLFPVGICLSARVPVRPLQVLEAHEQGINAVRFSFGSDLLATGGTDRVIKLWDVRAGKMAPVGLADPQSHTGRQHGGDHLRGVRPHGERTPQPELTWRHRNAADACLCPQGRRILAASHNKSALLWRLDDSVPKVTLTGHSRKVTAARFTCVPHQVVTGSTDRSVRLWDLNRAACECPSVLSSDWPSCCRCTRVFKADAVSAGVQQGEVASFCSDLVCSDSSIISGHFDCKIRVWDSRTVSCVQELPSQGRVTSLDLSSDRRQLLSCCRDDCLQLLDLRWTNDRMCFRADGFKCGSDSTKAVISPDGCYLAAGSADGAVYLWNVSTGGLETRLPDQHSSSITAVSWSLSGEHFVSVDRSRRAVLWSDI</sequence>
<feature type="repeat" description="WD" evidence="3">
    <location>
        <begin position="409"/>
        <end position="443"/>
    </location>
</feature>
<dbReference type="PROSITE" id="PS50294">
    <property type="entry name" value="WD_REPEATS_REGION"/>
    <property type="match status" value="2"/>
</dbReference>
<feature type="compositionally biased region" description="Basic and acidic residues" evidence="4">
    <location>
        <begin position="149"/>
        <end position="170"/>
    </location>
</feature>
<name>A0A315V972_GAMAF</name>
<feature type="compositionally biased region" description="Basic and acidic residues" evidence="4">
    <location>
        <begin position="347"/>
        <end position="363"/>
    </location>
</feature>
<feature type="region of interest" description="Disordered" evidence="4">
    <location>
        <begin position="334"/>
        <end position="365"/>
    </location>
</feature>
<feature type="compositionally biased region" description="Basic residues" evidence="4">
    <location>
        <begin position="171"/>
        <end position="189"/>
    </location>
</feature>
<dbReference type="AlphaFoldDB" id="A0A315V972"/>
<dbReference type="InterPro" id="IPR001680">
    <property type="entry name" value="WD40_rpt"/>
</dbReference>
<dbReference type="Gene3D" id="2.130.10.10">
    <property type="entry name" value="YVTN repeat-like/Quinoprotein amine dehydrogenase"/>
    <property type="match status" value="3"/>
</dbReference>
<feature type="region of interest" description="Disordered" evidence="4">
    <location>
        <begin position="149"/>
        <end position="238"/>
    </location>
</feature>
<dbReference type="InterPro" id="IPR019775">
    <property type="entry name" value="WD40_repeat_CS"/>
</dbReference>
<feature type="compositionally biased region" description="Low complexity" evidence="4">
    <location>
        <begin position="210"/>
        <end position="222"/>
    </location>
</feature>
<dbReference type="Pfam" id="PF00400">
    <property type="entry name" value="WD40"/>
    <property type="match status" value="5"/>
</dbReference>
<keyword evidence="6" id="KW-1185">Reference proteome</keyword>
<gene>
    <name evidence="5" type="ORF">CCH79_00018333</name>
</gene>
<accession>A0A315V972</accession>
<dbReference type="InterPro" id="IPR036322">
    <property type="entry name" value="WD40_repeat_dom_sf"/>
</dbReference>
<dbReference type="GO" id="GO:0000045">
    <property type="term" value="P:autophagosome assembly"/>
    <property type="evidence" value="ECO:0007669"/>
    <property type="project" value="InterPro"/>
</dbReference>
<organism evidence="5 6">
    <name type="scientific">Gambusia affinis</name>
    <name type="common">Western mosquitofish</name>
    <name type="synonym">Heterandria affinis</name>
    <dbReference type="NCBI Taxonomy" id="33528"/>
    <lineage>
        <taxon>Eukaryota</taxon>
        <taxon>Metazoa</taxon>
        <taxon>Chordata</taxon>
        <taxon>Craniata</taxon>
        <taxon>Vertebrata</taxon>
        <taxon>Euteleostomi</taxon>
        <taxon>Actinopterygii</taxon>
        <taxon>Neopterygii</taxon>
        <taxon>Teleostei</taxon>
        <taxon>Neoteleostei</taxon>
        <taxon>Acanthomorphata</taxon>
        <taxon>Ovalentaria</taxon>
        <taxon>Atherinomorphae</taxon>
        <taxon>Cyprinodontiformes</taxon>
        <taxon>Poeciliidae</taxon>
        <taxon>Poeciliinae</taxon>
        <taxon>Gambusia</taxon>
    </lineage>
</organism>
<feature type="repeat" description="WD" evidence="3">
    <location>
        <begin position="576"/>
        <end position="604"/>
    </location>
</feature>
<dbReference type="PROSITE" id="PS00678">
    <property type="entry name" value="WD_REPEATS_1"/>
    <property type="match status" value="3"/>
</dbReference>
<protein>
    <submittedName>
        <fullName evidence="5">Uncharacterized protein</fullName>
    </submittedName>
</protein>
<dbReference type="PANTHER" id="PTHR19878">
    <property type="entry name" value="AUTOPHAGY PROTEIN 16-LIKE"/>
    <property type="match status" value="1"/>
</dbReference>
<dbReference type="InterPro" id="IPR045160">
    <property type="entry name" value="ATG16"/>
</dbReference>
<feature type="repeat" description="WD" evidence="3">
    <location>
        <begin position="293"/>
        <end position="334"/>
    </location>
</feature>
<evidence type="ECO:0000256" key="4">
    <source>
        <dbReference type="SAM" id="MobiDB-lite"/>
    </source>
</evidence>
<dbReference type="InterPro" id="IPR015943">
    <property type="entry name" value="WD40/YVTN_repeat-like_dom_sf"/>
</dbReference>
<evidence type="ECO:0000313" key="5">
    <source>
        <dbReference type="EMBL" id="PWA19364.1"/>
    </source>
</evidence>
<evidence type="ECO:0000256" key="3">
    <source>
        <dbReference type="PROSITE-ProRule" id="PRU00221"/>
    </source>
</evidence>
<dbReference type="Proteomes" id="UP000250572">
    <property type="component" value="Unassembled WGS sequence"/>
</dbReference>